<evidence type="ECO:0000256" key="1">
    <source>
        <dbReference type="SAM" id="Phobius"/>
    </source>
</evidence>
<keyword evidence="1" id="KW-0472">Membrane</keyword>
<name>D8JTM3_HYPDA</name>
<sequence precursor="true">MSSILLVIILLALLAALPRWEYSRDWGYGPSGVLAVVLVLLVVMALTHSGAPL</sequence>
<reference evidence="3" key="1">
    <citation type="journal article" date="2011" name="J. Bacteriol.">
        <title>Genome sequences of eight morphologically diverse alphaproteobacteria.</title>
        <authorList>
            <consortium name="US DOE Joint Genome Institute"/>
            <person name="Brown P.J."/>
            <person name="Kysela D.T."/>
            <person name="Buechlein A."/>
            <person name="Hemmerich C."/>
            <person name="Brun Y.V."/>
        </authorList>
    </citation>
    <scope>NUCLEOTIDE SEQUENCE [LARGE SCALE GENOMIC DNA]</scope>
    <source>
        <strain evidence="3">ATCC 51888 / DSM 1869 / NCIB 11706 / TK 0415</strain>
    </source>
</reference>
<organism evidence="2 3">
    <name type="scientific">Hyphomicrobium denitrificans (strain ATCC 51888 / DSM 1869 / NCIMB 11706 / TK 0415)</name>
    <dbReference type="NCBI Taxonomy" id="582899"/>
    <lineage>
        <taxon>Bacteria</taxon>
        <taxon>Pseudomonadati</taxon>
        <taxon>Pseudomonadota</taxon>
        <taxon>Alphaproteobacteria</taxon>
        <taxon>Hyphomicrobiales</taxon>
        <taxon>Hyphomicrobiaceae</taxon>
        <taxon>Hyphomicrobium</taxon>
    </lineage>
</organism>
<keyword evidence="3" id="KW-1185">Reference proteome</keyword>
<dbReference type="KEGG" id="hdn:Hden_0767"/>
<evidence type="ECO:0000313" key="3">
    <source>
        <dbReference type="Proteomes" id="UP000002033"/>
    </source>
</evidence>
<evidence type="ECO:0008006" key="4">
    <source>
        <dbReference type="Google" id="ProtNLM"/>
    </source>
</evidence>
<protein>
    <recommendedName>
        <fullName evidence="4">DUF3309 domain-containing protein</fullName>
    </recommendedName>
</protein>
<dbReference type="Pfam" id="PF11752">
    <property type="entry name" value="DUF3309"/>
    <property type="match status" value="1"/>
</dbReference>
<keyword evidence="1" id="KW-1133">Transmembrane helix</keyword>
<keyword evidence="1" id="KW-0812">Transmembrane</keyword>
<dbReference type="HOGENOM" id="CLU_178291_0_0_5"/>
<dbReference type="RefSeq" id="WP_013214800.1">
    <property type="nucleotide sequence ID" value="NC_014313.1"/>
</dbReference>
<feature type="transmembrane region" description="Helical" evidence="1">
    <location>
        <begin position="28"/>
        <end position="47"/>
    </location>
</feature>
<gene>
    <name evidence="2" type="ordered locus">Hden_0767</name>
</gene>
<proteinExistence type="predicted"/>
<dbReference type="Proteomes" id="UP000002033">
    <property type="component" value="Chromosome"/>
</dbReference>
<dbReference type="InterPro" id="IPR021738">
    <property type="entry name" value="DUF3309"/>
</dbReference>
<dbReference type="EMBL" id="CP002083">
    <property type="protein sequence ID" value="ADJ22585.1"/>
    <property type="molecule type" value="Genomic_DNA"/>
</dbReference>
<dbReference type="AlphaFoldDB" id="D8JTM3"/>
<evidence type="ECO:0000313" key="2">
    <source>
        <dbReference type="EMBL" id="ADJ22585.1"/>
    </source>
</evidence>
<accession>D8JTM3</accession>